<organism evidence="2 3">
    <name type="scientific">Strongyloides venezuelensis</name>
    <name type="common">Threadworm</name>
    <dbReference type="NCBI Taxonomy" id="75913"/>
    <lineage>
        <taxon>Eukaryota</taxon>
        <taxon>Metazoa</taxon>
        <taxon>Ecdysozoa</taxon>
        <taxon>Nematoda</taxon>
        <taxon>Chromadorea</taxon>
        <taxon>Rhabditida</taxon>
        <taxon>Tylenchina</taxon>
        <taxon>Panagrolaimomorpha</taxon>
        <taxon>Strongyloidoidea</taxon>
        <taxon>Strongyloididae</taxon>
        <taxon>Strongyloides</taxon>
    </lineage>
</organism>
<accession>A0A0K0FYV4</accession>
<evidence type="ECO:0000313" key="3">
    <source>
        <dbReference type="WBParaSite" id="SVE_1763100.1"/>
    </source>
</evidence>
<protein>
    <submittedName>
        <fullName evidence="3">PIR Superfamily Protein</fullName>
    </submittedName>
</protein>
<proteinExistence type="predicted"/>
<sequence>MYLEDKNYYRKNKLIDRQQSLEHDSNAAFGPAIHTFESEHSCQLRCITTCAMHHLPDLNMPRWICPTENKEQIYNEESYGQYESSYISTNASVFSNQTLILFIPLLVVILVILIILVLRKSSQN</sequence>
<dbReference type="WBParaSite" id="SVE_1763100.1">
    <property type="protein sequence ID" value="SVE_1763100.1"/>
    <property type="gene ID" value="SVE_1763100"/>
</dbReference>
<keyword evidence="2" id="KW-1185">Reference proteome</keyword>
<keyword evidence="1" id="KW-1133">Transmembrane helix</keyword>
<dbReference type="Proteomes" id="UP000035680">
    <property type="component" value="Unassembled WGS sequence"/>
</dbReference>
<feature type="transmembrane region" description="Helical" evidence="1">
    <location>
        <begin position="99"/>
        <end position="118"/>
    </location>
</feature>
<reference evidence="2" key="1">
    <citation type="submission" date="2014-07" db="EMBL/GenBank/DDBJ databases">
        <authorList>
            <person name="Martin A.A"/>
            <person name="De Silva N."/>
        </authorList>
    </citation>
    <scope>NUCLEOTIDE SEQUENCE</scope>
</reference>
<evidence type="ECO:0000256" key="1">
    <source>
        <dbReference type="SAM" id="Phobius"/>
    </source>
</evidence>
<keyword evidence="1" id="KW-0812">Transmembrane</keyword>
<dbReference type="AlphaFoldDB" id="A0A0K0FYV4"/>
<name>A0A0K0FYV4_STRVS</name>
<keyword evidence="1" id="KW-0472">Membrane</keyword>
<reference evidence="3" key="2">
    <citation type="submission" date="2015-08" db="UniProtKB">
        <authorList>
            <consortium name="WormBaseParasite"/>
        </authorList>
    </citation>
    <scope>IDENTIFICATION</scope>
</reference>
<evidence type="ECO:0000313" key="2">
    <source>
        <dbReference type="Proteomes" id="UP000035680"/>
    </source>
</evidence>